<dbReference type="InterPro" id="IPR002347">
    <property type="entry name" value="SDR_fam"/>
</dbReference>
<dbReference type="PANTHER" id="PTHR42760:SF115">
    <property type="entry name" value="3-OXOACYL-[ACYL-CARRIER-PROTEIN] REDUCTASE FABG"/>
    <property type="match status" value="1"/>
</dbReference>
<sequence>MSTDFTGQIAVVTGAAAGIGQAIATHLAECGARIAGVDIAPTLADAVAELPGEGHLAVSANIADATEASAAISRVEAELGTPRILVNSAGIGRFAPGEDLAEKDWGSTLAVNLSGSFFMAQAAGRVMLKSGYGRIVTIASQAAEIGLAEHAAYSASKAGVLGFTRVLAVEWAGRGVTINTVSPTIADTALAREIWVGEKGETARAMIPAGRFVAPEEISSLVGFLASEESAMITGEDVRIDGGRSVI</sequence>
<dbReference type="Proteomes" id="UP000698222">
    <property type="component" value="Unassembled WGS sequence"/>
</dbReference>
<evidence type="ECO:0000313" key="4">
    <source>
        <dbReference type="Proteomes" id="UP000698222"/>
    </source>
</evidence>
<dbReference type="PANTHER" id="PTHR42760">
    <property type="entry name" value="SHORT-CHAIN DEHYDROGENASES/REDUCTASES FAMILY MEMBER"/>
    <property type="match status" value="1"/>
</dbReference>
<dbReference type="EMBL" id="JAGIOC010000001">
    <property type="protein sequence ID" value="MBP2409906.1"/>
    <property type="molecule type" value="Genomic_DNA"/>
</dbReference>
<protein>
    <submittedName>
        <fullName evidence="3">2-deoxy-D-gluconate 3-dehydrogenase</fullName>
        <ecNumber evidence="3">1.1.1.125</ecNumber>
    </submittedName>
</protein>
<dbReference type="SUPFAM" id="SSF51735">
    <property type="entry name" value="NAD(P)-binding Rossmann-fold domains"/>
    <property type="match status" value="1"/>
</dbReference>
<gene>
    <name evidence="3" type="ORF">JOF44_002809</name>
</gene>
<keyword evidence="2 3" id="KW-0560">Oxidoreductase</keyword>
<dbReference type="Gene3D" id="3.40.50.720">
    <property type="entry name" value="NAD(P)-binding Rossmann-like Domain"/>
    <property type="match status" value="1"/>
</dbReference>
<dbReference type="Pfam" id="PF13561">
    <property type="entry name" value="adh_short_C2"/>
    <property type="match status" value="1"/>
</dbReference>
<dbReference type="PROSITE" id="PS00061">
    <property type="entry name" value="ADH_SHORT"/>
    <property type="match status" value="1"/>
</dbReference>
<dbReference type="PRINTS" id="PR00080">
    <property type="entry name" value="SDRFAMILY"/>
</dbReference>
<reference evidence="3 4" key="1">
    <citation type="submission" date="2021-03" db="EMBL/GenBank/DDBJ databases">
        <title>Sequencing the genomes of 1000 actinobacteria strains.</title>
        <authorList>
            <person name="Klenk H.-P."/>
        </authorList>
    </citation>
    <scope>NUCLEOTIDE SEQUENCE [LARGE SCALE GENOMIC DNA]</scope>
    <source>
        <strain evidence="3 4">DSM 14564</strain>
    </source>
</reference>
<evidence type="ECO:0000313" key="3">
    <source>
        <dbReference type="EMBL" id="MBP2409906.1"/>
    </source>
</evidence>
<name>A0ABS4YM81_9MICO</name>
<dbReference type="PRINTS" id="PR00081">
    <property type="entry name" value="GDHRDH"/>
</dbReference>
<proteinExistence type="inferred from homology"/>
<evidence type="ECO:0000256" key="2">
    <source>
        <dbReference type="ARBA" id="ARBA00023002"/>
    </source>
</evidence>
<dbReference type="InterPro" id="IPR036291">
    <property type="entry name" value="NAD(P)-bd_dom_sf"/>
</dbReference>
<dbReference type="RefSeq" id="WP_209892656.1">
    <property type="nucleotide sequence ID" value="NZ_BAAAJV010000046.1"/>
</dbReference>
<dbReference type="GO" id="GO:0008678">
    <property type="term" value="F:2-deoxy-D-gluconate 3-dehydrogenase activity"/>
    <property type="evidence" value="ECO:0007669"/>
    <property type="project" value="UniProtKB-EC"/>
</dbReference>
<accession>A0ABS4YM81</accession>
<keyword evidence="4" id="KW-1185">Reference proteome</keyword>
<comment type="caution">
    <text evidence="3">The sequence shown here is derived from an EMBL/GenBank/DDBJ whole genome shotgun (WGS) entry which is preliminary data.</text>
</comment>
<organism evidence="3 4">
    <name type="scientific">Brachybacterium fresconis</name>
    <dbReference type="NCBI Taxonomy" id="173363"/>
    <lineage>
        <taxon>Bacteria</taxon>
        <taxon>Bacillati</taxon>
        <taxon>Actinomycetota</taxon>
        <taxon>Actinomycetes</taxon>
        <taxon>Micrococcales</taxon>
        <taxon>Dermabacteraceae</taxon>
        <taxon>Brachybacterium</taxon>
    </lineage>
</organism>
<dbReference type="EC" id="1.1.1.125" evidence="3"/>
<evidence type="ECO:0000256" key="1">
    <source>
        <dbReference type="ARBA" id="ARBA00006484"/>
    </source>
</evidence>
<comment type="similarity">
    <text evidence="1">Belongs to the short-chain dehydrogenases/reductases (SDR) family.</text>
</comment>
<dbReference type="InterPro" id="IPR020904">
    <property type="entry name" value="Sc_DH/Rdtase_CS"/>
</dbReference>
<dbReference type="CDD" id="cd05233">
    <property type="entry name" value="SDR_c"/>
    <property type="match status" value="1"/>
</dbReference>